<evidence type="ECO:0000313" key="1">
    <source>
        <dbReference type="EMBL" id="SHO46049.1"/>
    </source>
</evidence>
<name>A0A2H1EHY7_9ARCH</name>
<keyword evidence="2" id="KW-1185">Reference proteome</keyword>
<sequence length="138" mass="15406">MLQEKAGKIHEIKDTVTGAVEIMKQIRAPEMQDSLGKIMTTGTIVKQIIEDLKTPEMVKNIENLRVITENINEASTKIQDTVKMLDESGMIQETRIMVKSAKNIMNLVGVASKDVKEVNTAVKTIFRSVQVLVSDLKH</sequence>
<dbReference type="RefSeq" id="WP_101009935.1">
    <property type="nucleotide sequence ID" value="NZ_FRFC01000003.1"/>
</dbReference>
<gene>
    <name evidence="1" type="ORF">NSIN_20871</name>
</gene>
<dbReference type="Proteomes" id="UP000232412">
    <property type="component" value="Unassembled WGS sequence"/>
</dbReference>
<organism evidence="1 2">
    <name type="scientific">Nitrosotalea sinensis</name>
    <dbReference type="NCBI Taxonomy" id="1499975"/>
    <lineage>
        <taxon>Archaea</taxon>
        <taxon>Nitrososphaerota</taxon>
        <taxon>Nitrososphaeria</taxon>
        <taxon>Nitrosotaleales</taxon>
        <taxon>Nitrosotaleaceae</taxon>
        <taxon>Nitrosotalea</taxon>
    </lineage>
</organism>
<dbReference type="EMBL" id="FRFC01000003">
    <property type="protein sequence ID" value="SHO46049.1"/>
    <property type="molecule type" value="Genomic_DNA"/>
</dbReference>
<dbReference type="AlphaFoldDB" id="A0A2H1EHY7"/>
<protein>
    <submittedName>
        <fullName evidence="1">Uncharacterized protein</fullName>
    </submittedName>
</protein>
<evidence type="ECO:0000313" key="2">
    <source>
        <dbReference type="Proteomes" id="UP000232412"/>
    </source>
</evidence>
<accession>A0A2H1EHY7</accession>
<dbReference type="OrthoDB" id="381940at2157"/>
<reference evidence="2" key="1">
    <citation type="submission" date="2016-12" db="EMBL/GenBank/DDBJ databases">
        <authorList>
            <person name="Herbold C."/>
        </authorList>
    </citation>
    <scope>NUCLEOTIDE SEQUENCE [LARGE SCALE GENOMIC DNA]</scope>
</reference>
<proteinExistence type="predicted"/>